<dbReference type="EMBL" id="CATNWA010015816">
    <property type="protein sequence ID" value="CAI9587133.1"/>
    <property type="molecule type" value="Genomic_DNA"/>
</dbReference>
<name>A0ABN9EUW6_9NEOB</name>
<sequence length="100" mass="11251">KQSFLLLSGCSHGNFCVSCDWLQLVTWYKAVVKSLVLCDLCDHSQISHVVSNDVRSDILLTTLHVITDWPISDHMIGTSHRGAVQRPRERAQSIMVVAIY</sequence>
<gene>
    <name evidence="1" type="ORF">SPARVUS_LOCUS10516617</name>
</gene>
<evidence type="ECO:0000313" key="1">
    <source>
        <dbReference type="EMBL" id="CAI9587133.1"/>
    </source>
</evidence>
<feature type="non-terminal residue" evidence="1">
    <location>
        <position position="1"/>
    </location>
</feature>
<comment type="caution">
    <text evidence="1">The sequence shown here is derived from an EMBL/GenBank/DDBJ whole genome shotgun (WGS) entry which is preliminary data.</text>
</comment>
<evidence type="ECO:0000313" key="2">
    <source>
        <dbReference type="Proteomes" id="UP001162483"/>
    </source>
</evidence>
<feature type="non-terminal residue" evidence="1">
    <location>
        <position position="100"/>
    </location>
</feature>
<proteinExistence type="predicted"/>
<accession>A0ABN9EUW6</accession>
<reference evidence="1" key="1">
    <citation type="submission" date="2023-05" db="EMBL/GenBank/DDBJ databases">
        <authorList>
            <person name="Stuckert A."/>
        </authorList>
    </citation>
    <scope>NUCLEOTIDE SEQUENCE</scope>
</reference>
<organism evidence="1 2">
    <name type="scientific">Staurois parvus</name>
    <dbReference type="NCBI Taxonomy" id="386267"/>
    <lineage>
        <taxon>Eukaryota</taxon>
        <taxon>Metazoa</taxon>
        <taxon>Chordata</taxon>
        <taxon>Craniata</taxon>
        <taxon>Vertebrata</taxon>
        <taxon>Euteleostomi</taxon>
        <taxon>Amphibia</taxon>
        <taxon>Batrachia</taxon>
        <taxon>Anura</taxon>
        <taxon>Neobatrachia</taxon>
        <taxon>Ranoidea</taxon>
        <taxon>Ranidae</taxon>
        <taxon>Staurois</taxon>
    </lineage>
</organism>
<keyword evidence="2" id="KW-1185">Reference proteome</keyword>
<dbReference type="Proteomes" id="UP001162483">
    <property type="component" value="Unassembled WGS sequence"/>
</dbReference>
<protein>
    <submittedName>
        <fullName evidence="1">Uncharacterized protein</fullName>
    </submittedName>
</protein>